<organism evidence="3">
    <name type="scientific">Drosophila grimshawi</name>
    <name type="common">Hawaiian fruit fly</name>
    <name type="synonym">Idiomyia grimshawi</name>
    <dbReference type="NCBI Taxonomy" id="7222"/>
    <lineage>
        <taxon>Eukaryota</taxon>
        <taxon>Metazoa</taxon>
        <taxon>Ecdysozoa</taxon>
        <taxon>Arthropoda</taxon>
        <taxon>Hexapoda</taxon>
        <taxon>Insecta</taxon>
        <taxon>Pterygota</taxon>
        <taxon>Neoptera</taxon>
        <taxon>Endopterygota</taxon>
        <taxon>Diptera</taxon>
        <taxon>Brachycera</taxon>
        <taxon>Muscomorpha</taxon>
        <taxon>Ephydroidea</taxon>
        <taxon>Drosophilidae</taxon>
        <taxon>Drosophila</taxon>
        <taxon>Hawaiian Drosophila</taxon>
    </lineage>
</organism>
<reference evidence="2 3" key="1">
    <citation type="journal article" date="2007" name="Nature">
        <title>Evolution of genes and genomes on the Drosophila phylogeny.</title>
        <authorList>
            <consortium name="Drosophila 12 Genomes Consortium"/>
            <person name="Clark A.G."/>
            <person name="Eisen M.B."/>
            <person name="Smith D.R."/>
            <person name="Bergman C.M."/>
            <person name="Oliver B."/>
            <person name="Markow T.A."/>
            <person name="Kaufman T.C."/>
            <person name="Kellis M."/>
            <person name="Gelbart W."/>
            <person name="Iyer V.N."/>
            <person name="Pollard D.A."/>
            <person name="Sackton T.B."/>
            <person name="Larracuente A.M."/>
            <person name="Singh N.D."/>
            <person name="Abad J.P."/>
            <person name="Abt D.N."/>
            <person name="Adryan B."/>
            <person name="Aguade M."/>
            <person name="Akashi H."/>
            <person name="Anderson W.W."/>
            <person name="Aquadro C.F."/>
            <person name="Ardell D.H."/>
            <person name="Arguello R."/>
            <person name="Artieri C.G."/>
            <person name="Barbash D.A."/>
            <person name="Barker D."/>
            <person name="Barsanti P."/>
            <person name="Batterham P."/>
            <person name="Batzoglou S."/>
            <person name="Begun D."/>
            <person name="Bhutkar A."/>
            <person name="Blanco E."/>
            <person name="Bosak S.A."/>
            <person name="Bradley R.K."/>
            <person name="Brand A.D."/>
            <person name="Brent M.R."/>
            <person name="Brooks A.N."/>
            <person name="Brown R.H."/>
            <person name="Butlin R.K."/>
            <person name="Caggese C."/>
            <person name="Calvi B.R."/>
            <person name="Bernardo de Carvalho A."/>
            <person name="Caspi A."/>
            <person name="Castrezana S."/>
            <person name="Celniker S.E."/>
            <person name="Chang J.L."/>
            <person name="Chapple C."/>
            <person name="Chatterji S."/>
            <person name="Chinwalla A."/>
            <person name="Civetta A."/>
            <person name="Clifton S.W."/>
            <person name="Comeron J.M."/>
            <person name="Costello J.C."/>
            <person name="Coyne J.A."/>
            <person name="Daub J."/>
            <person name="David R.G."/>
            <person name="Delcher A.L."/>
            <person name="Delehaunty K."/>
            <person name="Do C.B."/>
            <person name="Ebling H."/>
            <person name="Edwards K."/>
            <person name="Eickbush T."/>
            <person name="Evans J.D."/>
            <person name="Filipski A."/>
            <person name="Findeiss S."/>
            <person name="Freyhult E."/>
            <person name="Fulton L."/>
            <person name="Fulton R."/>
            <person name="Garcia A.C."/>
            <person name="Gardiner A."/>
            <person name="Garfield D.A."/>
            <person name="Garvin B.E."/>
            <person name="Gibson G."/>
            <person name="Gilbert D."/>
            <person name="Gnerre S."/>
            <person name="Godfrey J."/>
            <person name="Good R."/>
            <person name="Gotea V."/>
            <person name="Gravely B."/>
            <person name="Greenberg A.J."/>
            <person name="Griffiths-Jones S."/>
            <person name="Gross S."/>
            <person name="Guigo R."/>
            <person name="Gustafson E.A."/>
            <person name="Haerty W."/>
            <person name="Hahn M.W."/>
            <person name="Halligan D.L."/>
            <person name="Halpern A.L."/>
            <person name="Halter G.M."/>
            <person name="Han M.V."/>
            <person name="Heger A."/>
            <person name="Hillier L."/>
            <person name="Hinrichs A.S."/>
            <person name="Holmes I."/>
            <person name="Hoskins R.A."/>
            <person name="Hubisz M.J."/>
            <person name="Hultmark D."/>
            <person name="Huntley M.A."/>
            <person name="Jaffe D.B."/>
            <person name="Jagadeeshan S."/>
            <person name="Jeck W.R."/>
            <person name="Johnson J."/>
            <person name="Jones C.D."/>
            <person name="Jordan W.C."/>
            <person name="Karpen G.H."/>
            <person name="Kataoka E."/>
            <person name="Keightley P.D."/>
            <person name="Kheradpour P."/>
            <person name="Kirkness E.F."/>
            <person name="Koerich L.B."/>
            <person name="Kristiansen K."/>
            <person name="Kudrna D."/>
            <person name="Kulathinal R.J."/>
            <person name="Kumar S."/>
            <person name="Kwok R."/>
            <person name="Lander E."/>
            <person name="Langley C.H."/>
            <person name="Lapoint R."/>
            <person name="Lazzaro B.P."/>
            <person name="Lee S.J."/>
            <person name="Levesque L."/>
            <person name="Li R."/>
            <person name="Lin C.F."/>
            <person name="Lin M.F."/>
            <person name="Lindblad-Toh K."/>
            <person name="Llopart A."/>
            <person name="Long M."/>
            <person name="Low L."/>
            <person name="Lozovsky E."/>
            <person name="Lu J."/>
            <person name="Luo M."/>
            <person name="Machado C.A."/>
            <person name="Makalowski W."/>
            <person name="Marzo M."/>
            <person name="Matsuda M."/>
            <person name="Matzkin L."/>
            <person name="McAllister B."/>
            <person name="McBride C.S."/>
            <person name="McKernan B."/>
            <person name="McKernan K."/>
            <person name="Mendez-Lago M."/>
            <person name="Minx P."/>
            <person name="Mollenhauer M.U."/>
            <person name="Montooth K."/>
            <person name="Mount S.M."/>
            <person name="Mu X."/>
            <person name="Myers E."/>
            <person name="Negre B."/>
            <person name="Newfeld S."/>
            <person name="Nielsen R."/>
            <person name="Noor M.A."/>
            <person name="O'Grady P."/>
            <person name="Pachter L."/>
            <person name="Papaceit M."/>
            <person name="Parisi M.J."/>
            <person name="Parisi M."/>
            <person name="Parts L."/>
            <person name="Pedersen J.S."/>
            <person name="Pesole G."/>
            <person name="Phillippy A.M."/>
            <person name="Ponting C.P."/>
            <person name="Pop M."/>
            <person name="Porcelli D."/>
            <person name="Powell J.R."/>
            <person name="Prohaska S."/>
            <person name="Pruitt K."/>
            <person name="Puig M."/>
            <person name="Quesneville H."/>
            <person name="Ram K.R."/>
            <person name="Rand D."/>
            <person name="Rasmussen M.D."/>
            <person name="Reed L.K."/>
            <person name="Reenan R."/>
            <person name="Reily A."/>
            <person name="Remington K.A."/>
            <person name="Rieger T.T."/>
            <person name="Ritchie M.G."/>
            <person name="Robin C."/>
            <person name="Rogers Y.H."/>
            <person name="Rohde C."/>
            <person name="Rozas J."/>
            <person name="Rubenfield M.J."/>
            <person name="Ruiz A."/>
            <person name="Russo S."/>
            <person name="Salzberg S.L."/>
            <person name="Sanchez-Gracia A."/>
            <person name="Saranga D.J."/>
            <person name="Sato H."/>
            <person name="Schaeffer S.W."/>
            <person name="Schatz M.C."/>
            <person name="Schlenke T."/>
            <person name="Schwartz R."/>
            <person name="Segarra C."/>
            <person name="Singh R.S."/>
            <person name="Sirot L."/>
            <person name="Sirota M."/>
            <person name="Sisneros N.B."/>
            <person name="Smith C.D."/>
            <person name="Smith T.F."/>
            <person name="Spieth J."/>
            <person name="Stage D.E."/>
            <person name="Stark A."/>
            <person name="Stephan W."/>
            <person name="Strausberg R.L."/>
            <person name="Strempel S."/>
            <person name="Sturgill D."/>
            <person name="Sutton G."/>
            <person name="Sutton G.G."/>
            <person name="Tao W."/>
            <person name="Teichmann S."/>
            <person name="Tobari Y.N."/>
            <person name="Tomimura Y."/>
            <person name="Tsolas J.M."/>
            <person name="Valente V.L."/>
            <person name="Venter E."/>
            <person name="Venter J.C."/>
            <person name="Vicario S."/>
            <person name="Vieira F.G."/>
            <person name="Vilella A.J."/>
            <person name="Villasante A."/>
            <person name="Walenz B."/>
            <person name="Wang J."/>
            <person name="Wasserman M."/>
            <person name="Watts T."/>
            <person name="Wilson D."/>
            <person name="Wilson R.K."/>
            <person name="Wing R.A."/>
            <person name="Wolfner M.F."/>
            <person name="Wong A."/>
            <person name="Wong G.K."/>
            <person name="Wu C.I."/>
            <person name="Wu G."/>
            <person name="Yamamoto D."/>
            <person name="Yang H.P."/>
            <person name="Yang S.P."/>
            <person name="Yorke J.A."/>
            <person name="Yoshida K."/>
            <person name="Zdobnov E."/>
            <person name="Zhang P."/>
            <person name="Zhang Y."/>
            <person name="Zimin A.V."/>
            <person name="Baldwin J."/>
            <person name="Abdouelleil A."/>
            <person name="Abdulkadir J."/>
            <person name="Abebe A."/>
            <person name="Abera B."/>
            <person name="Abreu J."/>
            <person name="Acer S.C."/>
            <person name="Aftuck L."/>
            <person name="Alexander A."/>
            <person name="An P."/>
            <person name="Anderson E."/>
            <person name="Anderson S."/>
            <person name="Arachi H."/>
            <person name="Azer M."/>
            <person name="Bachantsang P."/>
            <person name="Barry A."/>
            <person name="Bayul T."/>
            <person name="Berlin A."/>
            <person name="Bessette D."/>
            <person name="Bloom T."/>
            <person name="Blye J."/>
            <person name="Boguslavskiy L."/>
            <person name="Bonnet C."/>
            <person name="Boukhgalter B."/>
            <person name="Bourzgui I."/>
            <person name="Brown A."/>
            <person name="Cahill P."/>
            <person name="Channer S."/>
            <person name="Cheshatsang Y."/>
            <person name="Chuda L."/>
            <person name="Citroen M."/>
            <person name="Collymore A."/>
            <person name="Cooke P."/>
            <person name="Costello M."/>
            <person name="D'Aco K."/>
            <person name="Daza R."/>
            <person name="De Haan G."/>
            <person name="DeGray S."/>
            <person name="DeMaso C."/>
            <person name="Dhargay N."/>
            <person name="Dooley K."/>
            <person name="Dooley E."/>
            <person name="Doricent M."/>
            <person name="Dorje P."/>
            <person name="Dorjee K."/>
            <person name="Dupes A."/>
            <person name="Elong R."/>
            <person name="Falk J."/>
            <person name="Farina A."/>
            <person name="Faro S."/>
            <person name="Ferguson D."/>
            <person name="Fisher S."/>
            <person name="Foley C.D."/>
            <person name="Franke A."/>
            <person name="Friedrich D."/>
            <person name="Gadbois L."/>
            <person name="Gearin G."/>
            <person name="Gearin C.R."/>
            <person name="Giannoukos G."/>
            <person name="Goode T."/>
            <person name="Graham J."/>
            <person name="Grandbois E."/>
            <person name="Grewal S."/>
            <person name="Gyaltsen K."/>
            <person name="Hafez N."/>
            <person name="Hagos B."/>
            <person name="Hall J."/>
            <person name="Henson C."/>
            <person name="Hollinger A."/>
            <person name="Honan T."/>
            <person name="Huard M.D."/>
            <person name="Hughes L."/>
            <person name="Hurhula B."/>
            <person name="Husby M.E."/>
            <person name="Kamat A."/>
            <person name="Kanga B."/>
            <person name="Kashin S."/>
            <person name="Khazanovich D."/>
            <person name="Kisner P."/>
            <person name="Lance K."/>
            <person name="Lara M."/>
            <person name="Lee W."/>
            <person name="Lennon N."/>
            <person name="Letendre F."/>
            <person name="LeVine R."/>
            <person name="Lipovsky A."/>
            <person name="Liu X."/>
            <person name="Liu J."/>
            <person name="Liu S."/>
            <person name="Lokyitsang T."/>
            <person name="Lokyitsang Y."/>
            <person name="Lubonja R."/>
            <person name="Lui A."/>
            <person name="MacDonald P."/>
            <person name="Magnisalis V."/>
            <person name="Maru K."/>
            <person name="Matthews C."/>
            <person name="McCusker W."/>
            <person name="McDonough S."/>
            <person name="Mehta T."/>
            <person name="Meldrim J."/>
            <person name="Meneus L."/>
            <person name="Mihai O."/>
            <person name="Mihalev A."/>
            <person name="Mihova T."/>
            <person name="Mittelman R."/>
            <person name="Mlenga V."/>
            <person name="Montmayeur A."/>
            <person name="Mulrain L."/>
            <person name="Navidi A."/>
            <person name="Naylor J."/>
            <person name="Negash T."/>
            <person name="Nguyen T."/>
            <person name="Nguyen N."/>
            <person name="Nicol R."/>
            <person name="Norbu C."/>
            <person name="Norbu N."/>
            <person name="Novod N."/>
            <person name="O'Neill B."/>
            <person name="Osman S."/>
            <person name="Markiewicz E."/>
            <person name="Oyono O.L."/>
            <person name="Patti C."/>
            <person name="Phunkhang P."/>
            <person name="Pierre F."/>
            <person name="Priest M."/>
            <person name="Raghuraman S."/>
            <person name="Rege F."/>
            <person name="Reyes R."/>
            <person name="Rise C."/>
            <person name="Rogov P."/>
            <person name="Ross K."/>
            <person name="Ryan E."/>
            <person name="Settipalli S."/>
            <person name="Shea T."/>
            <person name="Sherpa N."/>
            <person name="Shi L."/>
            <person name="Shih D."/>
            <person name="Sparrow T."/>
            <person name="Spaulding J."/>
            <person name="Stalker J."/>
            <person name="Stange-Thomann N."/>
            <person name="Stavropoulos S."/>
            <person name="Stone C."/>
            <person name="Strader C."/>
            <person name="Tesfaye S."/>
            <person name="Thomson T."/>
            <person name="Thoulutsang Y."/>
            <person name="Thoulutsang D."/>
            <person name="Topham K."/>
            <person name="Topping I."/>
            <person name="Tsamla T."/>
            <person name="Vassiliev H."/>
            <person name="Vo A."/>
            <person name="Wangchuk T."/>
            <person name="Wangdi T."/>
            <person name="Weiand M."/>
            <person name="Wilkinson J."/>
            <person name="Wilson A."/>
            <person name="Yadav S."/>
            <person name="Young G."/>
            <person name="Yu Q."/>
            <person name="Zembek L."/>
            <person name="Zhong D."/>
            <person name="Zimmer A."/>
            <person name="Zwirko Z."/>
            <person name="Jaffe D.B."/>
            <person name="Alvarez P."/>
            <person name="Brockman W."/>
            <person name="Butler J."/>
            <person name="Chin C."/>
            <person name="Gnerre S."/>
            <person name="Grabherr M."/>
            <person name="Kleber M."/>
            <person name="Mauceli E."/>
            <person name="MacCallum I."/>
        </authorList>
    </citation>
    <scope>NUCLEOTIDE SEQUENCE [LARGE SCALE GENOMIC DNA]</scope>
    <source>
        <strain evidence="3">Tucson 15287-2541.00</strain>
    </source>
</reference>
<sequence length="245" mass="27576">MRSSCFILIALIGCTLSSARILFDDELRELTEFLRLQMHCGYPERGIPILAPAHLAYKEVDLQTDDFSCRGNFTDLTLVGLDGFEFRKLQWNNVLHTIKFDLNFPSIRLSSANYKLDILGQFLGADGILDLELIDFHAKGSFILRPSGIANGVHIVRWNVDWGLGKSISRTTFSGKSKMFTKFMNLIIDDFIDLTINDNPEEVAQFMEELIVPPMNSVLANVAWYEIAAIIMGLVEGLIPVEPIC</sequence>
<evidence type="ECO:0000313" key="3">
    <source>
        <dbReference type="Proteomes" id="UP000001070"/>
    </source>
</evidence>
<gene>
    <name evidence="2" type="primary">Dgri\GH11123</name>
    <name evidence="2" type="ORF">Dgri_GH11123</name>
</gene>
<dbReference type="InterPro" id="IPR010562">
    <property type="entry name" value="Haemolymph_juvenile_hormone-bd"/>
</dbReference>
<proteinExistence type="predicted"/>
<evidence type="ECO:0000256" key="1">
    <source>
        <dbReference type="SAM" id="SignalP"/>
    </source>
</evidence>
<dbReference type="AlphaFoldDB" id="B4JCY7"/>
<keyword evidence="1" id="KW-0732">Signal</keyword>
<dbReference type="PANTHER" id="PTHR20993">
    <property type="entry name" value="GH07914P"/>
    <property type="match status" value="1"/>
</dbReference>
<dbReference type="FunCoup" id="B4JCY7">
    <property type="interactions" value="1"/>
</dbReference>
<feature type="signal peptide" evidence="1">
    <location>
        <begin position="1"/>
        <end position="19"/>
    </location>
</feature>
<dbReference type="SMART" id="SM00700">
    <property type="entry name" value="JHBP"/>
    <property type="match status" value="1"/>
</dbReference>
<dbReference type="InParanoid" id="B4JCY7"/>
<keyword evidence="3" id="KW-1185">Reference proteome</keyword>
<name>B4JCY7_DROGR</name>
<dbReference type="EMBL" id="CH916368">
    <property type="protein sequence ID" value="EDW03226.1"/>
    <property type="molecule type" value="Genomic_DNA"/>
</dbReference>
<feature type="chain" id="PRO_5002812007" evidence="1">
    <location>
        <begin position="20"/>
        <end position="245"/>
    </location>
</feature>
<accession>B4JCY7</accession>
<dbReference type="OMA" id="FMNSRLY"/>
<dbReference type="Proteomes" id="UP000001070">
    <property type="component" value="Unassembled WGS sequence"/>
</dbReference>
<dbReference type="KEGG" id="dgr:6562120"/>
<dbReference type="OrthoDB" id="6370791at2759"/>
<dbReference type="InterPro" id="IPR038606">
    <property type="entry name" value="To_sf"/>
</dbReference>
<dbReference type="PANTHER" id="PTHR20993:SF0">
    <property type="entry name" value="GH07914P"/>
    <property type="match status" value="1"/>
</dbReference>
<evidence type="ECO:0000313" key="2">
    <source>
        <dbReference type="EMBL" id="EDW03226.1"/>
    </source>
</evidence>
<dbReference type="HOGENOM" id="CLU_1099500_0_0_1"/>
<dbReference type="eggNOG" id="ENOG502T28W">
    <property type="taxonomic scope" value="Eukaryota"/>
</dbReference>
<dbReference type="Gene3D" id="3.15.10.30">
    <property type="entry name" value="Haemolymph juvenile hormone binding protein"/>
    <property type="match status" value="1"/>
</dbReference>
<dbReference type="Pfam" id="PF06585">
    <property type="entry name" value="JHBP"/>
    <property type="match status" value="1"/>
</dbReference>
<dbReference type="STRING" id="7222.B4JCY7"/>
<protein>
    <submittedName>
        <fullName evidence="2">GH11123</fullName>
    </submittedName>
</protein>
<dbReference type="SMR" id="B4JCY7"/>
<dbReference type="PhylomeDB" id="B4JCY7"/>